<evidence type="ECO:0008006" key="9">
    <source>
        <dbReference type="Google" id="ProtNLM"/>
    </source>
</evidence>
<evidence type="ECO:0000313" key="8">
    <source>
        <dbReference type="Proteomes" id="UP000695562"/>
    </source>
</evidence>
<dbReference type="AlphaFoldDB" id="A0A8J4Q7U0"/>
<feature type="domain" description="Glycosyltransferase subfamily 4-like N-terminal" evidence="6">
    <location>
        <begin position="458"/>
        <end position="615"/>
    </location>
</feature>
<dbReference type="PANTHER" id="PTHR43685:SF2">
    <property type="entry name" value="GLYCOSYLTRANSFERASE 2-LIKE DOMAIN-CONTAINING PROTEIN"/>
    <property type="match status" value="1"/>
</dbReference>
<comment type="caution">
    <text evidence="7">The sequence shown here is derived from an EMBL/GenBank/DDBJ whole genome shotgun (WGS) entry which is preliminary data.</text>
</comment>
<name>A0A8J4Q7U0_9MYCE</name>
<dbReference type="Proteomes" id="UP000695562">
    <property type="component" value="Unassembled WGS sequence"/>
</dbReference>
<dbReference type="SUPFAM" id="SSF53448">
    <property type="entry name" value="Nucleotide-diphospho-sugar transferases"/>
    <property type="match status" value="1"/>
</dbReference>
<dbReference type="CDD" id="cd00761">
    <property type="entry name" value="Glyco_tranf_GTA_type"/>
    <property type="match status" value="1"/>
</dbReference>
<evidence type="ECO:0000259" key="5">
    <source>
        <dbReference type="Pfam" id="PF04577"/>
    </source>
</evidence>
<keyword evidence="8" id="KW-1185">Reference proteome</keyword>
<keyword evidence="2" id="KW-1133">Transmembrane helix</keyword>
<dbReference type="Pfam" id="PF13439">
    <property type="entry name" value="Glyco_transf_4"/>
    <property type="match status" value="1"/>
</dbReference>
<feature type="transmembrane region" description="Helical" evidence="2">
    <location>
        <begin position="12"/>
        <end position="32"/>
    </location>
</feature>
<dbReference type="Pfam" id="PF00534">
    <property type="entry name" value="Glycos_transf_1"/>
    <property type="match status" value="1"/>
</dbReference>
<gene>
    <name evidence="7" type="ORF">CYY_002535</name>
</gene>
<proteinExistence type="predicted"/>
<keyword evidence="2" id="KW-0812">Transmembrane</keyword>
<feature type="domain" description="Glycosyltransferase 61 catalytic" evidence="5">
    <location>
        <begin position="1033"/>
        <end position="1221"/>
    </location>
</feature>
<feature type="domain" description="Glycosyl transferase family 1" evidence="3">
    <location>
        <begin position="624"/>
        <end position="794"/>
    </location>
</feature>
<evidence type="ECO:0000256" key="2">
    <source>
        <dbReference type="SAM" id="Phobius"/>
    </source>
</evidence>
<dbReference type="InterPro" id="IPR001296">
    <property type="entry name" value="Glyco_trans_1"/>
</dbReference>
<protein>
    <recommendedName>
        <fullName evidence="9">Glycosyltransferase</fullName>
    </recommendedName>
</protein>
<sequence length="1275" mass="145545">MKKLLLFLKRNFISIVIICSLLFHIIVIHKYASFNIHRDQDLVSARQSQQYLKKSNTKDQLVGGVIEKYLYKSDKYLSNYFGNGEKSINYGDNTNFEKTAHLASQHPASIVEMDSNLDTLPSLCSPIDFDQVEQCEGDKYYSPSVVTPTPVLDENKMDYTLKPNSEHRAKFAYQPQDMTQEPIITILTPFYNVGPVILETADAIFGQSLQNFQWILVNDGSPNKTLVEMYLEPFKKKSLTDPRILVVDLPKNKGLPGARNEGLVFAKGKYLIPLDPDDMIENTYLEKAVWFLETHPEYTLTNAWSLGFGYKEYYWKNGFQNGDINMKENMITVATVMRTKVLKEIGGFDANLRTGMEDWDLWMRMANNGHWGHTLQEFHFWYRVSPPGKWASIYNETKFNEFMANQKKKYPVAFTQGVPKLSRPEQEKMESVQDVIPFDNKLKKCRPRLLLLIPHMEVGGADQFNYNFAQGMVQDGWEISIATTRDAPNKWLPQFLRVTPDIFIMPRFSKVTDQTRFLAYLIKSRGFDVVFLSNSEYGYHYLSYLRANAPGPAYVDYTHSETPKWKNGGYARYSAGAEVLLDRAIFASEHLRQYCHKIGHNPNKTATVLIGIDSDKYAPKPENRELVRKELGFPDNVLVIVFVARLESEKQPEVFAEVLKRVDEMGYDFRAISIGDGLLFEDLNATIVKNGLADKVKLLGNIPNSIVSKYVSGSDVFFLPSKVEGISLAIYEAMSQGVCAVSAKVGGQAELVTPDVGYLVIPGTPTEVDEYTEIIADLASNLTHVADLGKKSREKILNGFSVKDTLFRLKEEFCNAAIVSKYTTSLFNNKVVSKLSNEVAILGFEYERASEELLPIWNTLQTTIKQCAPPAVVVGKKIERKPSPYPVHHPEEVLEHLNITTLRVVDDILEEKQKVDRKMKIILKDYQDQYIRRNPRVANKDFKANDFLHPLNADVETWNNILPYPFAQQEYLAYIPNAFIGTGASGTVFDWDRIFLLKKANKQLYTMPSDEYQRCQVIKSKKLVSLIQVYFSYGNFFTEQLPKLSLAYEEINNDPEINILVPNTPYARMTMEELLKFNSSRILYYNPGEGWDPCKVFYAEMLMLPTPIPTGSPPREMMDSMRNIIYEKNNIDIVSKEPTKYVIYSSRAMTWSKKRMVANEQEVIDTIKAHLPKNHELYIWSGDEKLTPELVHIASKARALIGMTGSNLIPMVACRSNTTFIEFMHENPWLTYWSAAESLSLVPWMLPIKGCGHDSESIQVPIEDLVNTLKLALSS</sequence>
<dbReference type="SUPFAM" id="SSF53756">
    <property type="entry name" value="UDP-Glycosyltransferase/glycogen phosphorylase"/>
    <property type="match status" value="1"/>
</dbReference>
<dbReference type="GO" id="GO:0016757">
    <property type="term" value="F:glycosyltransferase activity"/>
    <property type="evidence" value="ECO:0007669"/>
    <property type="project" value="UniProtKB-KW"/>
</dbReference>
<dbReference type="OrthoDB" id="3784at2759"/>
<dbReference type="CDD" id="cd03801">
    <property type="entry name" value="GT4_PimA-like"/>
    <property type="match status" value="1"/>
</dbReference>
<evidence type="ECO:0000313" key="7">
    <source>
        <dbReference type="EMBL" id="KAF2076181.1"/>
    </source>
</evidence>
<evidence type="ECO:0000259" key="3">
    <source>
        <dbReference type="Pfam" id="PF00534"/>
    </source>
</evidence>
<dbReference type="Gene3D" id="3.90.550.10">
    <property type="entry name" value="Spore Coat Polysaccharide Biosynthesis Protein SpsA, Chain A"/>
    <property type="match status" value="1"/>
</dbReference>
<dbReference type="Pfam" id="PF00535">
    <property type="entry name" value="Glycos_transf_2"/>
    <property type="match status" value="1"/>
</dbReference>
<dbReference type="InterPro" id="IPR029044">
    <property type="entry name" value="Nucleotide-diphossugar_trans"/>
</dbReference>
<accession>A0A8J4Q7U0</accession>
<organism evidence="7 8">
    <name type="scientific">Polysphondylium violaceum</name>
    <dbReference type="NCBI Taxonomy" id="133409"/>
    <lineage>
        <taxon>Eukaryota</taxon>
        <taxon>Amoebozoa</taxon>
        <taxon>Evosea</taxon>
        <taxon>Eumycetozoa</taxon>
        <taxon>Dictyostelia</taxon>
        <taxon>Dictyosteliales</taxon>
        <taxon>Dictyosteliaceae</taxon>
        <taxon>Polysphondylium</taxon>
    </lineage>
</organism>
<evidence type="ECO:0000259" key="6">
    <source>
        <dbReference type="Pfam" id="PF13439"/>
    </source>
</evidence>
<dbReference type="EMBL" id="AJWJ01000070">
    <property type="protein sequence ID" value="KAF2076181.1"/>
    <property type="molecule type" value="Genomic_DNA"/>
</dbReference>
<evidence type="ECO:0000259" key="4">
    <source>
        <dbReference type="Pfam" id="PF00535"/>
    </source>
</evidence>
<evidence type="ECO:0000256" key="1">
    <source>
        <dbReference type="ARBA" id="ARBA00022676"/>
    </source>
</evidence>
<dbReference type="Gene3D" id="3.40.50.2000">
    <property type="entry name" value="Glycogen Phosphorylase B"/>
    <property type="match status" value="2"/>
</dbReference>
<keyword evidence="1" id="KW-0328">Glycosyltransferase</keyword>
<keyword evidence="2" id="KW-0472">Membrane</keyword>
<dbReference type="InterPro" id="IPR001173">
    <property type="entry name" value="Glyco_trans_2-like"/>
</dbReference>
<dbReference type="Pfam" id="PF04577">
    <property type="entry name" value="Glyco_transf_61"/>
    <property type="match status" value="1"/>
</dbReference>
<dbReference type="PANTHER" id="PTHR43685">
    <property type="entry name" value="GLYCOSYLTRANSFERASE"/>
    <property type="match status" value="1"/>
</dbReference>
<feature type="domain" description="Glycosyltransferase 2-like" evidence="4">
    <location>
        <begin position="185"/>
        <end position="313"/>
    </location>
</feature>
<keyword evidence="1" id="KW-0808">Transferase</keyword>
<dbReference type="InterPro" id="IPR050834">
    <property type="entry name" value="Glycosyltransf_2"/>
</dbReference>
<dbReference type="InterPro" id="IPR049625">
    <property type="entry name" value="Glyco_transf_61_cat"/>
</dbReference>
<dbReference type="InterPro" id="IPR028098">
    <property type="entry name" value="Glyco_trans_4-like_N"/>
</dbReference>
<reference evidence="7" key="1">
    <citation type="submission" date="2020-01" db="EMBL/GenBank/DDBJ databases">
        <title>Development of genomics and gene disruption for Polysphondylium violaceum indicates a role for the polyketide synthase stlB in stalk morphogenesis.</title>
        <authorList>
            <person name="Narita B."/>
            <person name="Kawabe Y."/>
            <person name="Kin K."/>
            <person name="Saito T."/>
            <person name="Gibbs R."/>
            <person name="Kuspa A."/>
            <person name="Muzny D."/>
            <person name="Queller D."/>
            <person name="Richards S."/>
            <person name="Strassman J."/>
            <person name="Sucgang R."/>
            <person name="Worley K."/>
            <person name="Schaap P."/>
        </authorList>
    </citation>
    <scope>NUCLEOTIDE SEQUENCE</scope>
    <source>
        <strain evidence="7">QSvi11</strain>
    </source>
</reference>